<keyword evidence="4" id="KW-1185">Reference proteome</keyword>
<feature type="domain" description="SLH" evidence="2">
    <location>
        <begin position="1395"/>
        <end position="1454"/>
    </location>
</feature>
<proteinExistence type="predicted"/>
<evidence type="ECO:0000313" key="4">
    <source>
        <dbReference type="Proteomes" id="UP000681526"/>
    </source>
</evidence>
<dbReference type="NCBIfam" id="TIGR02059">
    <property type="entry name" value="swm_rep_I"/>
    <property type="match status" value="4"/>
</dbReference>
<dbReference type="InterPro" id="IPR032812">
    <property type="entry name" value="SbsA_Ig"/>
</dbReference>
<evidence type="ECO:0000313" key="3">
    <source>
        <dbReference type="EMBL" id="CAG5091490.1"/>
    </source>
</evidence>
<gene>
    <name evidence="3" type="primary">txxe 3428</name>
    <name evidence="3" type="ORF">TXXE_15800</name>
</gene>
<dbReference type="EMBL" id="CAJRAY010000081">
    <property type="protein sequence ID" value="CAG5091490.1"/>
    <property type="molecule type" value="Genomic_DNA"/>
</dbReference>
<dbReference type="PROSITE" id="PS51272">
    <property type="entry name" value="SLH"/>
    <property type="match status" value="3"/>
</dbReference>
<dbReference type="Pfam" id="PF13753">
    <property type="entry name" value="SWM_repeat"/>
    <property type="match status" value="4"/>
</dbReference>
<name>A0ABN7S320_THEXY</name>
<dbReference type="InterPro" id="IPR014755">
    <property type="entry name" value="Cu-Rt/internalin_Ig-like"/>
</dbReference>
<dbReference type="Gene3D" id="2.60.40.1220">
    <property type="match status" value="3"/>
</dbReference>
<evidence type="ECO:0000256" key="1">
    <source>
        <dbReference type="ARBA" id="ARBA00022729"/>
    </source>
</evidence>
<evidence type="ECO:0000259" key="2">
    <source>
        <dbReference type="PROSITE" id="PS51272"/>
    </source>
</evidence>
<dbReference type="InterPro" id="IPR001119">
    <property type="entry name" value="SLH_dom"/>
</dbReference>
<dbReference type="Proteomes" id="UP000681526">
    <property type="component" value="Unassembled WGS sequence"/>
</dbReference>
<protein>
    <submittedName>
        <fullName evidence="3">Outer membrane protein with S-layer domain</fullName>
    </submittedName>
</protein>
<comment type="caution">
    <text evidence="3">The sequence shown here is derived from an EMBL/GenBank/DDBJ whole genome shotgun (WGS) entry which is preliminary data.</text>
</comment>
<dbReference type="Pfam" id="PF00395">
    <property type="entry name" value="SLH"/>
    <property type="match status" value="3"/>
</dbReference>
<accession>A0ABN7S320</accession>
<organism evidence="3 4">
    <name type="scientific">Thermobacillus xylanilyticus</name>
    <dbReference type="NCBI Taxonomy" id="76633"/>
    <lineage>
        <taxon>Bacteria</taxon>
        <taxon>Bacillati</taxon>
        <taxon>Bacillota</taxon>
        <taxon>Bacilli</taxon>
        <taxon>Bacillales</taxon>
        <taxon>Paenibacillaceae</taxon>
        <taxon>Thermobacillus</taxon>
    </lineage>
</organism>
<dbReference type="InterPro" id="IPR028059">
    <property type="entry name" value="SWM_rpt"/>
</dbReference>
<keyword evidence="1" id="KW-0732">Signal</keyword>
<feature type="domain" description="SLH" evidence="2">
    <location>
        <begin position="1329"/>
        <end position="1388"/>
    </location>
</feature>
<reference evidence="3 4" key="1">
    <citation type="submission" date="2021-04" db="EMBL/GenBank/DDBJ databases">
        <authorList>
            <person name="Rakotoarivonina H."/>
        </authorList>
    </citation>
    <scope>NUCLEOTIDE SEQUENCE [LARGE SCALE GENOMIC DNA]</scope>
    <source>
        <strain evidence="3 4">XE</strain>
    </source>
</reference>
<sequence>MKRVRTIMALIAILHLIGYMLLPPGAPGMFSTAEAAGASGPKLMAISPANNATGVSTNTNLTLTFDEPVRVGTGLAAVTIRRVSDNSVVEAFVTSTGNRISISSNEVTIAPSVTLEANTSYYVIVDTGAFRNDAGIDYAGLSSARDWTFTTGSADTTPPQLVQHSTTVRVGEPIVLTFNEPVYAASGAITLTNQNDAADIRSIPVTDGQVRGSGTTTISILPSIPLKGSTVYQVSVPNTAFEDAAKNRYAGTLINVTVSGSSVALTGLAPADDATGVAAGTNSLTMIFNKNVAKGPAGKAITVKNLITNAVVYTIPVDSSSVVVNQQTVTINLPGGLAANTSYYVLVDPGAFVDAADSSVLFPGIADASAWNFTTMPGNDTTPPTIRELTPADNSVNSSLPSTLKIKFSEPVYPGTGEITIRHSNSDAVFASIPVTASSVTGFGSDTISIQVGRSFASNQSYYVMIGKQAFRDAAGNYFAGIADKTTWNFSVSQDNTAPTIASMEPAPGTKSVDPNAVFKLTFSEAVRFANGSNSTSDIRFRRTGSGSTTVSSTAVIDSDGKTLVITPAGLQSATSYYVEIPPGIIEDMAGNPFGGILNEHIWPFSTVGTDKTPPAIQSAVMSGSNRIVLTYNEPLDEQSVPPSGSFYVTANDIRINVTSVSVSGQTVILTLQSGVVYGQTVKLYYTRNSPAYPAIQDPSGNLAANLTNYAVKNEAGSTLPTPLSGSVSGAVLTLTFNSSLQSVHELAYQQFSVYVGGVYIAPTSIKSSGNTITLTLSSAVTTDVNVHVNYSPGSYPLKDVIGNSVAGFSNFAVRNALDKTAPALYSLHASGNIVTLVYNEALDSGSVPKTNQFVVMESGVTRTISSVSVSGATVILTLSTNLTSGQAVTVSYLGGSPALKDLAGNSAPAFSNQPVTNNTIAVNLKSASVSGNTVLLNFDQTLKTSNLPAASQFTVKENGSVRTVNAVSVNGSVVRLDLAVSIGSGSTVTVSYTPTSTAMLQSASGIPVPAFTDYVITGGGSNSGGSVDLGGNYESAPGGGVNIKTQAGSASTRTSAGGRTANRYTLSSSTVADAYNLSLSKFNQYRVTFTVPASQSAAMVEVPVDALLKAKGMSNQASFAVIYGDIVYELPLRAIDETALAELVRNHGQGNLLIEIDKGNVNQTSKLRAALIQKQMTMISDTYVFNLYFTSGSKTETLSALKDYSTRELKISGSLDAQQHTVVWLDPKTGKIAYIPTAIRNQGSSSIVTFKHKQNAAYVVIRHNATYSDIPANHWARKDLQIMLNKLIIEGRTPQKFEPNQPITRAEFAEFIVRGLGLEGDPQAAGVFRDIRTSSDMAAYIGAAYKANIVAGVSADRFEPNSLITREQMASMMVRAARAAGADILLSRTQSDYLVPYRDYNSLSTWARGDMARAIEATIISGTSVNQLGPKNNATRAEAAVMIKRLLEYVKLM</sequence>
<dbReference type="Pfam" id="PF13205">
    <property type="entry name" value="Big_5"/>
    <property type="match status" value="5"/>
</dbReference>
<dbReference type="InterPro" id="IPR011801">
    <property type="entry name" value="Swm_rep_I_cyn"/>
</dbReference>
<feature type="domain" description="SLH" evidence="2">
    <location>
        <begin position="1264"/>
        <end position="1327"/>
    </location>
</feature>